<organism evidence="1 2">
    <name type="scientific">Vogesella facilis</name>
    <dbReference type="NCBI Taxonomy" id="1655232"/>
    <lineage>
        <taxon>Bacteria</taxon>
        <taxon>Pseudomonadati</taxon>
        <taxon>Pseudomonadota</taxon>
        <taxon>Betaproteobacteria</taxon>
        <taxon>Neisseriales</taxon>
        <taxon>Chromobacteriaceae</taxon>
        <taxon>Vogesella</taxon>
    </lineage>
</organism>
<proteinExistence type="predicted"/>
<sequence length="122" mass="14188">MTALRRGRVAALPQAWLHCQRAQRQSWQAWHRAQGLSCAHLWLEAASGKQGWPRWQQQLRRHWLALGYDCFDAGMHYWAQLLAVPRPARLLRPLWRCGQRCVSACHRHGSAGLLAYARQTLR</sequence>
<reference evidence="2" key="1">
    <citation type="journal article" date="2019" name="Int. J. Syst. Evol. Microbiol.">
        <title>The Global Catalogue of Microorganisms (GCM) 10K type strain sequencing project: providing services to taxonomists for standard genome sequencing and annotation.</title>
        <authorList>
            <consortium name="The Broad Institute Genomics Platform"/>
            <consortium name="The Broad Institute Genome Sequencing Center for Infectious Disease"/>
            <person name="Wu L."/>
            <person name="Ma J."/>
        </authorList>
    </citation>
    <scope>NUCLEOTIDE SEQUENCE [LARGE SCALE GENOMIC DNA]</scope>
    <source>
        <strain evidence="2">KCTC 42742</strain>
    </source>
</reference>
<keyword evidence="2" id="KW-1185">Reference proteome</keyword>
<dbReference type="RefSeq" id="WP_386091243.1">
    <property type="nucleotide sequence ID" value="NZ_JBHRXN010000030.1"/>
</dbReference>
<dbReference type="EMBL" id="JBHRXN010000030">
    <property type="protein sequence ID" value="MFC3532457.1"/>
    <property type="molecule type" value="Genomic_DNA"/>
</dbReference>
<protein>
    <submittedName>
        <fullName evidence="1">Uncharacterized protein</fullName>
    </submittedName>
</protein>
<evidence type="ECO:0000313" key="1">
    <source>
        <dbReference type="EMBL" id="MFC3532457.1"/>
    </source>
</evidence>
<comment type="caution">
    <text evidence="1">The sequence shown here is derived from an EMBL/GenBank/DDBJ whole genome shotgun (WGS) entry which is preliminary data.</text>
</comment>
<name>A0ABV7RGL7_9NEIS</name>
<accession>A0ABV7RGL7</accession>
<gene>
    <name evidence="1" type="ORF">ACFOLG_09675</name>
</gene>
<dbReference type="Proteomes" id="UP001595741">
    <property type="component" value="Unassembled WGS sequence"/>
</dbReference>
<evidence type="ECO:0000313" key="2">
    <source>
        <dbReference type="Proteomes" id="UP001595741"/>
    </source>
</evidence>